<dbReference type="InterPro" id="IPR007685">
    <property type="entry name" value="RelA_SpoT"/>
</dbReference>
<reference evidence="3 4" key="1">
    <citation type="submission" date="2019-08" db="EMBL/GenBank/DDBJ databases">
        <title>In-depth cultivation of the pig gut microbiome towards novel bacterial diversity and tailored functional studies.</title>
        <authorList>
            <person name="Wylensek D."/>
            <person name="Hitch T.C.A."/>
            <person name="Clavel T."/>
        </authorList>
    </citation>
    <scope>NUCLEOTIDE SEQUENCE [LARGE SCALE GENOMIC DNA]</scope>
    <source>
        <strain evidence="3 4">Oil+RF-744-WCA-WT-11</strain>
    </source>
</reference>
<dbReference type="UniPathway" id="UPA00908">
    <property type="reaction ID" value="UER00884"/>
</dbReference>
<dbReference type="Gene3D" id="3.30.460.10">
    <property type="entry name" value="Beta Polymerase, domain 2"/>
    <property type="match status" value="1"/>
</dbReference>
<feature type="domain" description="RelA/SpoT" evidence="2">
    <location>
        <begin position="2"/>
        <end position="95"/>
    </location>
</feature>
<dbReference type="InterPro" id="IPR043519">
    <property type="entry name" value="NT_sf"/>
</dbReference>
<proteinExistence type="predicted"/>
<name>A0A6L5X541_9FIRM</name>
<comment type="caution">
    <text evidence="3">The sequence shown here is derived from an EMBL/GenBank/DDBJ whole genome shotgun (WGS) entry which is preliminary data.</text>
</comment>
<dbReference type="AlphaFoldDB" id="A0A6L5X541"/>
<dbReference type="EMBL" id="VULZ01000004">
    <property type="protein sequence ID" value="MSS14488.1"/>
    <property type="molecule type" value="Genomic_DNA"/>
</dbReference>
<accession>A0A6L5X541</accession>
<dbReference type="Proteomes" id="UP000481852">
    <property type="component" value="Unassembled WGS sequence"/>
</dbReference>
<protein>
    <recommendedName>
        <fullName evidence="2">RelA/SpoT domain-containing protein</fullName>
    </recommendedName>
</protein>
<sequence length="171" mass="19317">MTVEKNNSTGATGVLSCETTEETVSGSIPSGLKPQVRPYYRDYVAHPKESGYRSLHIAFFDEAASSYIEVQLRTHEMDNFAEIGTANHSQYEKEQNIIRRRRGAVPEGACPLFDEAYERGMVLQCLDLSKIDVNMFTAYNNELMNDGCGLYHGRLILPFEHLSRFQNDLIG</sequence>
<dbReference type="PANTHER" id="PTHR21262:SF12">
    <property type="entry name" value="GTP DIPHOSPHOKINASE CRSH, CHLOROPLASTIC-RELATED"/>
    <property type="match status" value="1"/>
</dbReference>
<evidence type="ECO:0000259" key="2">
    <source>
        <dbReference type="SMART" id="SM00954"/>
    </source>
</evidence>
<dbReference type="CDD" id="cd05399">
    <property type="entry name" value="NT_Rel-Spo_like"/>
    <property type="match status" value="1"/>
</dbReference>
<dbReference type="SUPFAM" id="SSF81301">
    <property type="entry name" value="Nucleotidyltransferase"/>
    <property type="match status" value="1"/>
</dbReference>
<dbReference type="GO" id="GO:0015970">
    <property type="term" value="P:guanosine tetraphosphate biosynthetic process"/>
    <property type="evidence" value="ECO:0007669"/>
    <property type="project" value="UniProtKB-UniPathway"/>
</dbReference>
<organism evidence="3 4">
    <name type="scientific">Porcincola intestinalis</name>
    <dbReference type="NCBI Taxonomy" id="2606632"/>
    <lineage>
        <taxon>Bacteria</taxon>
        <taxon>Bacillati</taxon>
        <taxon>Bacillota</taxon>
        <taxon>Clostridia</taxon>
        <taxon>Lachnospirales</taxon>
        <taxon>Lachnospiraceae</taxon>
        <taxon>Porcincola</taxon>
    </lineage>
</organism>
<dbReference type="SMART" id="SM00954">
    <property type="entry name" value="RelA_SpoT"/>
    <property type="match status" value="1"/>
</dbReference>
<dbReference type="PANTHER" id="PTHR21262">
    <property type="entry name" value="GUANOSINE-3',5'-BIS DIPHOSPHATE 3'-PYROPHOSPHOHYDROLASE"/>
    <property type="match status" value="1"/>
</dbReference>
<gene>
    <name evidence="3" type="ORF">FYJ35_05430</name>
</gene>
<evidence type="ECO:0000313" key="3">
    <source>
        <dbReference type="EMBL" id="MSS14488.1"/>
    </source>
</evidence>
<keyword evidence="4" id="KW-1185">Reference proteome</keyword>
<evidence type="ECO:0000313" key="4">
    <source>
        <dbReference type="Proteomes" id="UP000481852"/>
    </source>
</evidence>
<evidence type="ECO:0000256" key="1">
    <source>
        <dbReference type="ARBA" id="ARBA00004976"/>
    </source>
</evidence>
<dbReference type="PROSITE" id="PS51257">
    <property type="entry name" value="PROKAR_LIPOPROTEIN"/>
    <property type="match status" value="1"/>
</dbReference>
<comment type="pathway">
    <text evidence="1">Purine metabolism; ppGpp biosynthesis; ppGpp from GTP: step 1/2.</text>
</comment>
<dbReference type="Pfam" id="PF04607">
    <property type="entry name" value="RelA_SpoT"/>
    <property type="match status" value="1"/>
</dbReference>